<proteinExistence type="predicted"/>
<evidence type="ECO:0000313" key="1">
    <source>
        <dbReference type="EMBL" id="OCA55243.1"/>
    </source>
</evidence>
<name>A0A1B8YJF4_9GAMM</name>
<protein>
    <submittedName>
        <fullName evidence="1">Uncharacterized protein</fullName>
    </submittedName>
</protein>
<dbReference type="EMBL" id="LOIC01000044">
    <property type="protein sequence ID" value="OCA55243.1"/>
    <property type="molecule type" value="Genomic_DNA"/>
</dbReference>
<gene>
    <name evidence="1" type="ORF">Phpb_01864</name>
</gene>
<organism evidence="1 2">
    <name type="scientific">Photorhabdus namnaonensis</name>
    <dbReference type="NCBI Taxonomy" id="1851568"/>
    <lineage>
        <taxon>Bacteria</taxon>
        <taxon>Pseudomonadati</taxon>
        <taxon>Pseudomonadota</taxon>
        <taxon>Gammaproteobacteria</taxon>
        <taxon>Enterobacterales</taxon>
        <taxon>Morganellaceae</taxon>
        <taxon>Photorhabdus</taxon>
    </lineage>
</organism>
<accession>A0A1B8YJF4</accession>
<sequence>MFKINENTLSIDPVELYGMKLKFENGSVNTGIIGPEGQIGVRYSLNFKLILDYKSFKEVIQEKLPDFFSSFSNNVRPVLDGFAYYNGNFLIGNANFLKEKKDLHNFLINSSSWITGWSDAVGTGYLINYEKPVFSPSSDGSELNISAAKSFVFSDVSKIFEVKDIPVTALNWTLYLRDEIEDDNEGGDLNLAYYPDEIVYVDGSRLYKNQLYISGKYLTPGDISHDQIKVAK</sequence>
<dbReference type="RefSeq" id="WP_065390077.1">
    <property type="nucleotide sequence ID" value="NZ_CAWMQN010000044.1"/>
</dbReference>
<dbReference type="AlphaFoldDB" id="A0A1B8YJF4"/>
<evidence type="ECO:0000313" key="2">
    <source>
        <dbReference type="Proteomes" id="UP000092665"/>
    </source>
</evidence>
<reference evidence="2" key="1">
    <citation type="submission" date="2015-11" db="EMBL/GenBank/DDBJ databases">
        <authorList>
            <person name="Tobias N.J."/>
            <person name="Mishra B."/>
            <person name="Gupta D.K."/>
            <person name="Thines M."/>
            <person name="Stinear T.P."/>
            <person name="Bode H.B."/>
        </authorList>
    </citation>
    <scope>NUCLEOTIDE SEQUENCE [LARGE SCALE GENOMIC DNA]</scope>
    <source>
        <strain evidence="2">PB45.5</strain>
    </source>
</reference>
<dbReference type="Proteomes" id="UP000092665">
    <property type="component" value="Unassembled WGS sequence"/>
</dbReference>
<comment type="caution">
    <text evidence="1">The sequence shown here is derived from an EMBL/GenBank/DDBJ whole genome shotgun (WGS) entry which is preliminary data.</text>
</comment>
<keyword evidence="2" id="KW-1185">Reference proteome</keyword>